<evidence type="ECO:0000313" key="4">
    <source>
        <dbReference type="EMBL" id="NOU70267.1"/>
    </source>
</evidence>
<proteinExistence type="predicted"/>
<accession>A0ABX1XP12</accession>
<dbReference type="Proteomes" id="UP000616779">
    <property type="component" value="Unassembled WGS sequence"/>
</dbReference>
<dbReference type="PANTHER" id="PTHR34216:SF3">
    <property type="entry name" value="POLY-BETA-1,6-N-ACETYL-D-GLUCOSAMINE N-DEACETYLASE"/>
    <property type="match status" value="1"/>
</dbReference>
<sequence>MICIIYLMTKCGLVVFIFLIKKGEESRIMNAWIFYLMLALAPWGNLGNQDDNLNQVCSSIYESAIIRSEVDTKVIHYTNQAIFLTYHHLDENESFVTISPAKFNQHLQILKENHYNVIPIEDYSCFLEHRKSIPPNAVVITFDDGYRSFYEMAYPLLKKQGFPATNFVVVSYLDSDYPSLPFLTWKQTQEMKHDGFSFYSHSYNLHQKKRGDGGSAVPALTNRLFLEQEKRLETEEEWRKRVHEDLWMAEAMLKTQLDNKLSMLCFPFGEYNQTVMDDAKEVGFRYFITTKEGINSGDSREITRLNVGMPYISADNFLKKLQSYDRKK</sequence>
<evidence type="ECO:0000256" key="2">
    <source>
        <dbReference type="ARBA" id="ARBA00022729"/>
    </source>
</evidence>
<keyword evidence="5" id="KW-1185">Reference proteome</keyword>
<evidence type="ECO:0000256" key="1">
    <source>
        <dbReference type="ARBA" id="ARBA00004613"/>
    </source>
</evidence>
<dbReference type="InterPro" id="IPR002509">
    <property type="entry name" value="NODB_dom"/>
</dbReference>
<keyword evidence="2" id="KW-0732">Signal</keyword>
<name>A0ABX1XP12_9BACL</name>
<comment type="subcellular location">
    <subcellularLocation>
        <location evidence="1">Secreted</location>
    </subcellularLocation>
</comment>
<comment type="caution">
    <text evidence="4">The sequence shown here is derived from an EMBL/GenBank/DDBJ whole genome shotgun (WGS) entry which is preliminary data.</text>
</comment>
<reference evidence="4 5" key="1">
    <citation type="submission" date="2019-10" db="EMBL/GenBank/DDBJ databases">
        <title>Description of Paenibacillus terrestris sp. nov.</title>
        <authorList>
            <person name="Carlier A."/>
            <person name="Qi S."/>
        </authorList>
    </citation>
    <scope>NUCLEOTIDE SEQUENCE [LARGE SCALE GENOMIC DNA]</scope>
    <source>
        <strain evidence="4 5">LMG 31458</strain>
    </source>
</reference>
<organism evidence="4 5">
    <name type="scientific">Paenibacillus phytorum</name>
    <dbReference type="NCBI Taxonomy" id="2654977"/>
    <lineage>
        <taxon>Bacteria</taxon>
        <taxon>Bacillati</taxon>
        <taxon>Bacillota</taxon>
        <taxon>Bacilli</taxon>
        <taxon>Bacillales</taxon>
        <taxon>Paenibacillaceae</taxon>
        <taxon>Paenibacillus</taxon>
    </lineage>
</organism>
<dbReference type="PANTHER" id="PTHR34216">
    <property type="match status" value="1"/>
</dbReference>
<gene>
    <name evidence="4" type="ORF">GC098_02235</name>
</gene>
<dbReference type="Gene3D" id="3.20.20.370">
    <property type="entry name" value="Glycoside hydrolase/deacetylase"/>
    <property type="match status" value="1"/>
</dbReference>
<dbReference type="InterPro" id="IPR011330">
    <property type="entry name" value="Glyco_hydro/deAcase_b/a-brl"/>
</dbReference>
<dbReference type="Pfam" id="PF01522">
    <property type="entry name" value="Polysacc_deac_1"/>
    <property type="match status" value="1"/>
</dbReference>
<evidence type="ECO:0000313" key="5">
    <source>
        <dbReference type="Proteomes" id="UP000616779"/>
    </source>
</evidence>
<dbReference type="CDD" id="cd10918">
    <property type="entry name" value="CE4_NodB_like_5s_6s"/>
    <property type="match status" value="1"/>
</dbReference>
<protein>
    <submittedName>
        <fullName evidence="4">Polysaccharide deacetylase family protein</fullName>
    </submittedName>
</protein>
<dbReference type="PROSITE" id="PS51677">
    <property type="entry name" value="NODB"/>
    <property type="match status" value="1"/>
</dbReference>
<dbReference type="EMBL" id="WHOA01000009">
    <property type="protein sequence ID" value="NOU70267.1"/>
    <property type="molecule type" value="Genomic_DNA"/>
</dbReference>
<feature type="domain" description="NodB homology" evidence="3">
    <location>
        <begin position="136"/>
        <end position="328"/>
    </location>
</feature>
<evidence type="ECO:0000259" key="3">
    <source>
        <dbReference type="PROSITE" id="PS51677"/>
    </source>
</evidence>
<dbReference type="InterPro" id="IPR051398">
    <property type="entry name" value="Polysacch_Deacetylase"/>
</dbReference>
<dbReference type="SUPFAM" id="SSF88713">
    <property type="entry name" value="Glycoside hydrolase/deacetylase"/>
    <property type="match status" value="1"/>
</dbReference>